<dbReference type="InterPro" id="IPR058647">
    <property type="entry name" value="BSH_CzcB-like"/>
</dbReference>
<comment type="caution">
    <text evidence="5">The sequence shown here is derived from an EMBL/GenBank/DDBJ whole genome shotgun (WGS) entry which is preliminary data.</text>
</comment>
<name>A0ABT2VQ24_9ALTE</name>
<dbReference type="PANTHER" id="PTHR30469:SF12">
    <property type="entry name" value="MULTIDRUG RESISTANCE PROTEIN MDTA"/>
    <property type="match status" value="1"/>
</dbReference>
<protein>
    <submittedName>
        <fullName evidence="5">Efflux RND transporter periplasmic adaptor subunit</fullName>
    </submittedName>
</protein>
<evidence type="ECO:0000313" key="6">
    <source>
        <dbReference type="Proteomes" id="UP001209257"/>
    </source>
</evidence>
<dbReference type="NCBIfam" id="TIGR01730">
    <property type="entry name" value="RND_mfp"/>
    <property type="match status" value="1"/>
</dbReference>
<keyword evidence="6" id="KW-1185">Reference proteome</keyword>
<evidence type="ECO:0000256" key="3">
    <source>
        <dbReference type="SAM" id="MobiDB-lite"/>
    </source>
</evidence>
<evidence type="ECO:0000259" key="4">
    <source>
        <dbReference type="Pfam" id="PF25973"/>
    </source>
</evidence>
<evidence type="ECO:0000256" key="2">
    <source>
        <dbReference type="SAM" id="Coils"/>
    </source>
</evidence>
<dbReference type="Gene3D" id="2.40.50.100">
    <property type="match status" value="1"/>
</dbReference>
<sequence length="407" mass="44018">MKNTLIKAGIPLLILLVAIGVASAMIMSKEPPEQQPVEDKAFLVDATAVSSQPVTFKVRSQGNVVPKNQTSLSAQVSGKVESLSEQFVVGGMVRKGDVLATLEQQDYLTDVKLAEAELAQAKAALQEEIARGKVAESEWKSVNSVVPPELGLRKPQLAREQANVKAAEAKLERAQRNLSRTRITAPYDGLVVSRNIDLGQFVSTGMAIGSVYATDVAEVRLPVTDSDLAFLDLQQSKRQQGNVTLTASVAGKTHTWTGSLVRTEGIRDSASRVVYVIVEVVDPYLRDSDEEGVALQFGQFVEASITGTRTEDLIVLPRTTLRLDNTVLVVEEGRELAIKPVDVLRTSADSVYLSDGLDDGDLVIMSAVPNPYNGMKVRLPGDEPVLPPEAENDKAEDTERVEQEASE</sequence>
<dbReference type="Proteomes" id="UP001209257">
    <property type="component" value="Unassembled WGS sequence"/>
</dbReference>
<dbReference type="SUPFAM" id="SSF111369">
    <property type="entry name" value="HlyD-like secretion proteins"/>
    <property type="match status" value="1"/>
</dbReference>
<dbReference type="Pfam" id="PF25973">
    <property type="entry name" value="BSH_CzcB"/>
    <property type="match status" value="1"/>
</dbReference>
<keyword evidence="2" id="KW-0175">Coiled coil</keyword>
<dbReference type="Gene3D" id="2.40.30.170">
    <property type="match status" value="1"/>
</dbReference>
<accession>A0ABT2VQ24</accession>
<feature type="compositionally biased region" description="Basic and acidic residues" evidence="3">
    <location>
        <begin position="391"/>
        <end position="407"/>
    </location>
</feature>
<proteinExistence type="inferred from homology"/>
<evidence type="ECO:0000313" key="5">
    <source>
        <dbReference type="EMBL" id="MCU7554009.1"/>
    </source>
</evidence>
<dbReference type="Gene3D" id="1.10.287.470">
    <property type="entry name" value="Helix hairpin bin"/>
    <property type="match status" value="1"/>
</dbReference>
<feature type="region of interest" description="Disordered" evidence="3">
    <location>
        <begin position="379"/>
        <end position="407"/>
    </location>
</feature>
<feature type="domain" description="CzcB-like barrel-sandwich hybrid" evidence="4">
    <location>
        <begin position="71"/>
        <end position="206"/>
    </location>
</feature>
<reference evidence="6" key="1">
    <citation type="submission" date="2023-07" db="EMBL/GenBank/DDBJ databases">
        <title>Study on multiphase classification of strain Alteromonas salexigens isolated from the Yellow Sea.</title>
        <authorList>
            <person name="Sun L."/>
        </authorList>
    </citation>
    <scope>NUCLEOTIDE SEQUENCE [LARGE SCALE GENOMIC DNA]</scope>
    <source>
        <strain evidence="6">ASW11-19</strain>
    </source>
</reference>
<dbReference type="EMBL" id="JAOTJC010000006">
    <property type="protein sequence ID" value="MCU7554009.1"/>
    <property type="molecule type" value="Genomic_DNA"/>
</dbReference>
<gene>
    <name evidence="5" type="ORF">OCL06_05295</name>
</gene>
<dbReference type="RefSeq" id="WP_262992701.1">
    <property type="nucleotide sequence ID" value="NZ_JAOTJC010000006.1"/>
</dbReference>
<organism evidence="5 6">
    <name type="scientific">Alteromonas salexigens</name>
    <dbReference type="NCBI Taxonomy" id="2982530"/>
    <lineage>
        <taxon>Bacteria</taxon>
        <taxon>Pseudomonadati</taxon>
        <taxon>Pseudomonadota</taxon>
        <taxon>Gammaproteobacteria</taxon>
        <taxon>Alteromonadales</taxon>
        <taxon>Alteromonadaceae</taxon>
        <taxon>Alteromonas/Salinimonas group</taxon>
        <taxon>Alteromonas</taxon>
    </lineage>
</organism>
<evidence type="ECO:0000256" key="1">
    <source>
        <dbReference type="ARBA" id="ARBA00009477"/>
    </source>
</evidence>
<dbReference type="Gene3D" id="2.40.420.20">
    <property type="match status" value="1"/>
</dbReference>
<dbReference type="PANTHER" id="PTHR30469">
    <property type="entry name" value="MULTIDRUG RESISTANCE PROTEIN MDTA"/>
    <property type="match status" value="1"/>
</dbReference>
<comment type="similarity">
    <text evidence="1">Belongs to the membrane fusion protein (MFP) (TC 8.A.1) family.</text>
</comment>
<dbReference type="InterPro" id="IPR006143">
    <property type="entry name" value="RND_pump_MFP"/>
</dbReference>
<feature type="coiled-coil region" evidence="2">
    <location>
        <begin position="157"/>
        <end position="184"/>
    </location>
</feature>